<feature type="transmembrane region" description="Helical" evidence="7">
    <location>
        <begin position="165"/>
        <end position="183"/>
    </location>
</feature>
<dbReference type="PANTHER" id="PTHR43791:SF46">
    <property type="entry name" value="MAJOR FACILITATOR SUPERFAMILY (MFS) PROFILE DOMAIN-CONTAINING PROTEIN-RELATED"/>
    <property type="match status" value="1"/>
</dbReference>
<dbReference type="PROSITE" id="PS50850">
    <property type="entry name" value="MFS"/>
    <property type="match status" value="1"/>
</dbReference>
<dbReference type="InterPro" id="IPR036259">
    <property type="entry name" value="MFS_trans_sf"/>
</dbReference>
<feature type="transmembrane region" description="Helical" evidence="7">
    <location>
        <begin position="456"/>
        <end position="479"/>
    </location>
</feature>
<feature type="transmembrane region" description="Helical" evidence="7">
    <location>
        <begin position="298"/>
        <end position="319"/>
    </location>
</feature>
<keyword evidence="4 7" id="KW-1133">Transmembrane helix</keyword>
<evidence type="ECO:0000256" key="3">
    <source>
        <dbReference type="ARBA" id="ARBA00022692"/>
    </source>
</evidence>
<evidence type="ECO:0000256" key="7">
    <source>
        <dbReference type="SAM" id="Phobius"/>
    </source>
</evidence>
<reference evidence="9" key="1">
    <citation type="submission" date="2023-04" db="EMBL/GenBank/DDBJ databases">
        <title>Candida boidinii NBRC 10035.</title>
        <authorList>
            <person name="Ichikawa N."/>
            <person name="Sato H."/>
            <person name="Tonouchi N."/>
        </authorList>
    </citation>
    <scope>NUCLEOTIDE SEQUENCE</scope>
    <source>
        <strain evidence="9">NBRC 10035</strain>
    </source>
</reference>
<evidence type="ECO:0000313" key="9">
    <source>
        <dbReference type="EMBL" id="GME66751.1"/>
    </source>
</evidence>
<accession>A0A9W6WEZ0</accession>
<evidence type="ECO:0000256" key="1">
    <source>
        <dbReference type="ARBA" id="ARBA00004141"/>
    </source>
</evidence>
<feature type="transmembrane region" description="Helical" evidence="7">
    <location>
        <begin position="339"/>
        <end position="356"/>
    </location>
</feature>
<name>A0A9W6WEZ0_CANBO</name>
<evidence type="ECO:0000256" key="2">
    <source>
        <dbReference type="ARBA" id="ARBA00022448"/>
    </source>
</evidence>
<evidence type="ECO:0000313" key="10">
    <source>
        <dbReference type="Proteomes" id="UP001165120"/>
    </source>
</evidence>
<proteinExistence type="predicted"/>
<sequence>MSSSNESIEEKKFNDNSLGPEESSINNEPIDPCADLSLPLSEKEAKVEALAQEMGINHKKLMWKIDLWVVPPFCLLYFLAFLDRVNISNAKVYGLEKDLGLVGQQFNTALTVFFVPYIVFEIFSNYCLKLIKPHIWLFFLILFFGAVTIGMGFVKSFGGLVACRFLLGVFESGLFPSIFYILANFYSQRESQKRFSTFFSCTCLSGGCAGALAYRIADLDGVHGLSAWQWIFIIEGAFTAGLAFFLYFVIADFPEQARFLDDNERSFIKKKLEIYSGSSGFETHNTIRDVCTCFKEPMLLLGALSYFGYIIPSYSYAYFAPTIIKGLGYTAMEAQRHSIYPWLCAFGFTIGLAFISDKTGKRLPFALFASCLAVAGLAMILAEGSSYNVKYGGCFLSAMGLYSAMPQIICWFALNFAGHLRKGVGTAFIVGFGNIGGIIASFIFPNDEAPRYVTGLSVGIAFVCFAVVMNLLYFGLVYYRNNQKQSEGYREKWNQLTDRQRVLAGDLHPDFRYLY</sequence>
<evidence type="ECO:0000256" key="5">
    <source>
        <dbReference type="ARBA" id="ARBA00023136"/>
    </source>
</evidence>
<dbReference type="InterPro" id="IPR011701">
    <property type="entry name" value="MFS"/>
</dbReference>
<feature type="transmembrane region" description="Helical" evidence="7">
    <location>
        <begin position="228"/>
        <end position="250"/>
    </location>
</feature>
<protein>
    <submittedName>
        <fullName evidence="9">Unnamed protein product</fullName>
    </submittedName>
</protein>
<feature type="transmembrane region" description="Helical" evidence="7">
    <location>
        <begin position="363"/>
        <end position="382"/>
    </location>
</feature>
<dbReference type="Proteomes" id="UP001165120">
    <property type="component" value="Unassembled WGS sequence"/>
</dbReference>
<evidence type="ECO:0000256" key="6">
    <source>
        <dbReference type="SAM" id="MobiDB-lite"/>
    </source>
</evidence>
<dbReference type="GO" id="GO:0022857">
    <property type="term" value="F:transmembrane transporter activity"/>
    <property type="evidence" value="ECO:0007669"/>
    <property type="project" value="InterPro"/>
</dbReference>
<evidence type="ECO:0000259" key="8">
    <source>
        <dbReference type="PROSITE" id="PS50850"/>
    </source>
</evidence>
<comment type="caution">
    <text evidence="9">The sequence shown here is derived from an EMBL/GenBank/DDBJ whole genome shotgun (WGS) entry which is preliminary data.</text>
</comment>
<dbReference type="PANTHER" id="PTHR43791">
    <property type="entry name" value="PERMEASE-RELATED"/>
    <property type="match status" value="1"/>
</dbReference>
<keyword evidence="2" id="KW-0813">Transport</keyword>
<dbReference type="FunFam" id="1.20.1250.20:FF:000068">
    <property type="entry name" value="MFS general substrate transporter"/>
    <property type="match status" value="1"/>
</dbReference>
<feature type="domain" description="Major facilitator superfamily (MFS) profile" evidence="8">
    <location>
        <begin position="69"/>
        <end position="484"/>
    </location>
</feature>
<dbReference type="InterPro" id="IPR020846">
    <property type="entry name" value="MFS_dom"/>
</dbReference>
<dbReference type="FunFam" id="1.20.1250.20:FF:000034">
    <property type="entry name" value="MFS general substrate transporter"/>
    <property type="match status" value="1"/>
</dbReference>
<feature type="transmembrane region" description="Helical" evidence="7">
    <location>
        <begin position="195"/>
        <end position="216"/>
    </location>
</feature>
<feature type="transmembrane region" description="Helical" evidence="7">
    <location>
        <begin position="61"/>
        <end position="82"/>
    </location>
</feature>
<dbReference type="Gene3D" id="1.20.1250.20">
    <property type="entry name" value="MFS general substrate transporter like domains"/>
    <property type="match status" value="2"/>
</dbReference>
<gene>
    <name evidence="9" type="ORF">Cboi02_000019700</name>
</gene>
<keyword evidence="5 7" id="KW-0472">Membrane</keyword>
<organism evidence="9 10">
    <name type="scientific">Candida boidinii</name>
    <name type="common">Yeast</name>
    <dbReference type="NCBI Taxonomy" id="5477"/>
    <lineage>
        <taxon>Eukaryota</taxon>
        <taxon>Fungi</taxon>
        <taxon>Dikarya</taxon>
        <taxon>Ascomycota</taxon>
        <taxon>Saccharomycotina</taxon>
        <taxon>Pichiomycetes</taxon>
        <taxon>Pichiales</taxon>
        <taxon>Pichiaceae</taxon>
        <taxon>Ogataea</taxon>
        <taxon>Ogataea/Candida clade</taxon>
    </lineage>
</organism>
<feature type="region of interest" description="Disordered" evidence="6">
    <location>
        <begin position="1"/>
        <end position="30"/>
    </location>
</feature>
<dbReference type="SUPFAM" id="SSF103473">
    <property type="entry name" value="MFS general substrate transporter"/>
    <property type="match status" value="1"/>
</dbReference>
<dbReference type="EMBL" id="BSXN01000033">
    <property type="protein sequence ID" value="GME66751.1"/>
    <property type="molecule type" value="Genomic_DNA"/>
</dbReference>
<keyword evidence="3 7" id="KW-0812">Transmembrane</keyword>
<feature type="transmembrane region" description="Helical" evidence="7">
    <location>
        <begin position="394"/>
        <end position="414"/>
    </location>
</feature>
<feature type="transmembrane region" description="Helical" evidence="7">
    <location>
        <begin position="102"/>
        <end position="123"/>
    </location>
</feature>
<feature type="transmembrane region" description="Helical" evidence="7">
    <location>
        <begin position="135"/>
        <end position="153"/>
    </location>
</feature>
<dbReference type="AlphaFoldDB" id="A0A9W6WEZ0"/>
<dbReference type="GO" id="GO:0005886">
    <property type="term" value="C:plasma membrane"/>
    <property type="evidence" value="ECO:0007669"/>
    <property type="project" value="TreeGrafter"/>
</dbReference>
<comment type="subcellular location">
    <subcellularLocation>
        <location evidence="1">Membrane</location>
        <topology evidence="1">Multi-pass membrane protein</topology>
    </subcellularLocation>
</comment>
<evidence type="ECO:0000256" key="4">
    <source>
        <dbReference type="ARBA" id="ARBA00022989"/>
    </source>
</evidence>
<feature type="transmembrane region" description="Helical" evidence="7">
    <location>
        <begin position="426"/>
        <end position="444"/>
    </location>
</feature>
<dbReference type="Pfam" id="PF07690">
    <property type="entry name" value="MFS_1"/>
    <property type="match status" value="1"/>
</dbReference>
<keyword evidence="10" id="KW-1185">Reference proteome</keyword>